<reference evidence="1" key="1">
    <citation type="journal article" date="2017" name="Genome Biol. Evol.">
        <title>Comparative Genomics of Rhodococcus equi Virulence Plasmids Indicates Host-Driven Evolution of the vap Pathogenicity Island.</title>
        <authorList>
            <person name="MacArthur I."/>
            <person name="Anastasi E."/>
            <person name="Alvarez S."/>
            <person name="Scortti M."/>
            <person name="Vazquez-Boland J.A."/>
        </authorList>
    </citation>
    <scope>NUCLEOTIDE SEQUENCE</scope>
    <source>
        <strain evidence="1">PAM1572</strain>
        <plasmid evidence="1">pVAPN1572</plasmid>
    </source>
</reference>
<evidence type="ECO:0000313" key="1">
    <source>
        <dbReference type="EMBL" id="ARX60122.1"/>
    </source>
</evidence>
<proteinExistence type="predicted"/>
<dbReference type="EMBL" id="KX443401">
    <property type="protein sequence ID" value="ARX60122.1"/>
    <property type="molecule type" value="Genomic_DNA"/>
</dbReference>
<protein>
    <submittedName>
        <fullName evidence="1">Uncharacterized protein</fullName>
    </submittedName>
</protein>
<geneLocation type="plasmid" evidence="1">
    <name>pVAPN1572</name>
</geneLocation>
<name>A0A1Z1UX98_RHOHA</name>
<accession>A0A1Z1UX98</accession>
<keyword evidence="1" id="KW-0614">Plasmid</keyword>
<dbReference type="AlphaFoldDB" id="A0A1Z1UX98"/>
<organism evidence="1">
    <name type="scientific">Rhodococcus hoagii</name>
    <name type="common">Corynebacterium equii</name>
    <dbReference type="NCBI Taxonomy" id="43767"/>
    <lineage>
        <taxon>Bacteria</taxon>
        <taxon>Bacillati</taxon>
        <taxon>Actinomycetota</taxon>
        <taxon>Actinomycetes</taxon>
        <taxon>Mycobacteriales</taxon>
        <taxon>Nocardiaceae</taxon>
        <taxon>Prescottella</taxon>
    </lineage>
</organism>
<gene>
    <name evidence="1" type="ORF">pVAPN1572_0802</name>
</gene>
<sequence>MHSDRAVETRSGELFYEVFKLCTACCEVSACHDVIGHLLPLIFGRIPHDWNKKNKAIAENGPDFKCHSRRARVGWIDTQFVIDGYYSGRLAAP</sequence>